<proteinExistence type="predicted"/>
<evidence type="ECO:0000313" key="3">
    <source>
        <dbReference type="Proteomes" id="UP001202134"/>
    </source>
</evidence>
<feature type="transmembrane region" description="Helical" evidence="1">
    <location>
        <begin position="52"/>
        <end position="71"/>
    </location>
</feature>
<keyword evidence="1" id="KW-0812">Transmembrane</keyword>
<accession>A0ABT0KT60</accession>
<organism evidence="2 3">
    <name type="scientific">Shewanella electrodiphila</name>
    <dbReference type="NCBI Taxonomy" id="934143"/>
    <lineage>
        <taxon>Bacteria</taxon>
        <taxon>Pseudomonadati</taxon>
        <taxon>Pseudomonadota</taxon>
        <taxon>Gammaproteobacteria</taxon>
        <taxon>Alteromonadales</taxon>
        <taxon>Shewanellaceae</taxon>
        <taxon>Shewanella</taxon>
    </lineage>
</organism>
<comment type="caution">
    <text evidence="2">The sequence shown here is derived from an EMBL/GenBank/DDBJ whole genome shotgun (WGS) entry which is preliminary data.</text>
</comment>
<dbReference type="Proteomes" id="UP001202134">
    <property type="component" value="Unassembled WGS sequence"/>
</dbReference>
<gene>
    <name evidence="2" type="ORF">L2737_16850</name>
</gene>
<keyword evidence="1" id="KW-0472">Membrane</keyword>
<reference evidence="2 3" key="1">
    <citation type="submission" date="2022-01" db="EMBL/GenBank/DDBJ databases">
        <title>Whole genome-based taxonomy of the Shewanellaceae.</title>
        <authorList>
            <person name="Martin-Rodriguez A.J."/>
        </authorList>
    </citation>
    <scope>NUCLEOTIDE SEQUENCE [LARGE SCALE GENOMIC DNA]</scope>
    <source>
        <strain evidence="2 3">DSM 24955</strain>
    </source>
</reference>
<feature type="transmembrane region" description="Helical" evidence="1">
    <location>
        <begin position="78"/>
        <end position="98"/>
    </location>
</feature>
<dbReference type="EMBL" id="JAKIKU010000010">
    <property type="protein sequence ID" value="MCL1046969.1"/>
    <property type="molecule type" value="Genomic_DNA"/>
</dbReference>
<evidence type="ECO:0000256" key="1">
    <source>
        <dbReference type="SAM" id="Phobius"/>
    </source>
</evidence>
<evidence type="ECO:0000313" key="2">
    <source>
        <dbReference type="EMBL" id="MCL1046969.1"/>
    </source>
</evidence>
<keyword evidence="3" id="KW-1185">Reference proteome</keyword>
<dbReference type="RefSeq" id="WP_248956504.1">
    <property type="nucleotide sequence ID" value="NZ_JAKIKU010000010.1"/>
</dbReference>
<feature type="transmembrane region" description="Helical" evidence="1">
    <location>
        <begin position="20"/>
        <end position="40"/>
    </location>
</feature>
<sequence>MARLLLQDKIQPHWWCKTFIGIFMGLLLSYGLIALFAWFGPDGLETGMKVQFNMWMISAIWLPILTLIYLFKTARSAFIYLLFANVCVYFLFVSLWWLQ</sequence>
<name>A0ABT0KT60_9GAMM</name>
<protein>
    <submittedName>
        <fullName evidence="2">Uncharacterized protein</fullName>
    </submittedName>
</protein>
<keyword evidence="1" id="KW-1133">Transmembrane helix</keyword>